<proteinExistence type="inferred from homology"/>
<sequence length="819" mass="93087">MIVSALLTSLGINTALCVLFFILYSILRKQPRNYEVYVPRLLAKGTSRRRTHFNMERLIPSPGWVGKAWRLSEEELLSLSGLDGVVFMCIITFSLKIFTFAGIIGILVILPVNCWGSNQQDFDITNFANNSLDVFTISNVNSGSNWLWVHFSAIYLVTGFICLLLFYEYRYISSRRISFFYSSKPQPHQFTILARSTPTYPGCSISDSVENFFKDLYPSIYLSHVVVHRTSKIRTLLNESKQLYKRITRLQSDSDPTLPQHNCCGIFGLCGRKSNLRERYEKKLEDIEENVRLKQSEVLLAGEEARAAFVFFKTRFGAATASSLQQSINPTLWNTELAPEPHDVYWPFFSESFMQRWISKLVVVAASILFTILFLIPVVFVQGLTNLSQLEVLFPFLTTILTIKFVSQVITGYLPSLILQLFLKLVPPVMEFLSAIQGHISHSSIELSATKKVLWFTIWNVFFATVFSGSVLSMLSILLDPKGIPSKLAAAVPAQASFFIAYVVTTGWTSVSSELFRIIPLIFSLIRRPFTSPSDEFEEVPSIPYHRDVPRILFFGLLGIIYFFLAPLILPFLLAYLCLAYIVFRNQFMNVYAPKYETAGKCWPIVHNSMIFSMVLMHIIAVGIFALKRLPLASTLVVPLPILTLLFNEYCRKRFLPIFVAYSAELKSLILTSLNANGTKEVRRVRYMLFAPMESRVFRFRVFWLDDDVHVRLMFDVHGKIIAQQVMELFAKVGDVGGDSSRHSNFVQDDPPLAPPPLHCANPVRHMKSLIKRDREDENDATMSVFYDGLVNAYKDPALLPTQYSSNSGDLRSALISEA</sequence>
<accession>A0A444Z4M3</accession>
<dbReference type="InterPro" id="IPR003864">
    <property type="entry name" value="CSC1/OSCA1-like_7TM"/>
</dbReference>
<organism evidence="15 16">
    <name type="scientific">Arachis hypogaea</name>
    <name type="common">Peanut</name>
    <dbReference type="NCBI Taxonomy" id="3818"/>
    <lineage>
        <taxon>Eukaryota</taxon>
        <taxon>Viridiplantae</taxon>
        <taxon>Streptophyta</taxon>
        <taxon>Embryophyta</taxon>
        <taxon>Tracheophyta</taxon>
        <taxon>Spermatophyta</taxon>
        <taxon>Magnoliopsida</taxon>
        <taxon>eudicotyledons</taxon>
        <taxon>Gunneridae</taxon>
        <taxon>Pentapetalae</taxon>
        <taxon>rosids</taxon>
        <taxon>fabids</taxon>
        <taxon>Fabales</taxon>
        <taxon>Fabaceae</taxon>
        <taxon>Papilionoideae</taxon>
        <taxon>50 kb inversion clade</taxon>
        <taxon>dalbergioids sensu lato</taxon>
        <taxon>Dalbergieae</taxon>
        <taxon>Pterocarpus clade</taxon>
        <taxon>Arachis</taxon>
    </lineage>
</organism>
<keyword evidence="16" id="KW-1185">Reference proteome</keyword>
<dbReference type="InterPro" id="IPR032880">
    <property type="entry name" value="CSC1/OSCA1-like_N"/>
</dbReference>
<gene>
    <name evidence="15" type="ORF">Ahy_B05g077226</name>
</gene>
<evidence type="ECO:0000259" key="13">
    <source>
        <dbReference type="Pfam" id="PF13967"/>
    </source>
</evidence>
<dbReference type="AlphaFoldDB" id="A0A444Z4M3"/>
<dbReference type="Pfam" id="PF13967">
    <property type="entry name" value="RSN1_TM"/>
    <property type="match status" value="1"/>
</dbReference>
<evidence type="ECO:0000256" key="5">
    <source>
        <dbReference type="ARBA" id="ARBA00022837"/>
    </source>
</evidence>
<feature type="coiled-coil region" evidence="10">
    <location>
        <begin position="233"/>
        <end position="297"/>
    </location>
</feature>
<feature type="transmembrane region" description="Helical" evidence="11">
    <location>
        <begin position="85"/>
        <end position="110"/>
    </location>
</feature>
<keyword evidence="10" id="KW-0175">Coiled coil</keyword>
<evidence type="ECO:0000256" key="7">
    <source>
        <dbReference type="ARBA" id="ARBA00023065"/>
    </source>
</evidence>
<comment type="caution">
    <text evidence="15">The sequence shown here is derived from an EMBL/GenBank/DDBJ whole genome shotgun (WGS) entry which is preliminary data.</text>
</comment>
<feature type="domain" description="CSC1/OSCA1-like cytosolic" evidence="14">
    <location>
        <begin position="189"/>
        <end position="347"/>
    </location>
</feature>
<dbReference type="InterPro" id="IPR027815">
    <property type="entry name" value="CSC1/OSCA1-like_cyt"/>
</dbReference>
<dbReference type="GO" id="GO:0005886">
    <property type="term" value="C:plasma membrane"/>
    <property type="evidence" value="ECO:0007669"/>
    <property type="project" value="TreeGrafter"/>
</dbReference>
<evidence type="ECO:0000256" key="4">
    <source>
        <dbReference type="ARBA" id="ARBA00022692"/>
    </source>
</evidence>
<evidence type="ECO:0000259" key="14">
    <source>
        <dbReference type="Pfam" id="PF14703"/>
    </source>
</evidence>
<reference evidence="15 16" key="1">
    <citation type="submission" date="2019-01" db="EMBL/GenBank/DDBJ databases">
        <title>Sequencing of cultivated peanut Arachis hypogaea provides insights into genome evolution and oil improvement.</title>
        <authorList>
            <person name="Chen X."/>
        </authorList>
    </citation>
    <scope>NUCLEOTIDE SEQUENCE [LARGE SCALE GENOMIC DNA]</scope>
    <source>
        <strain evidence="16">cv. Fuhuasheng</strain>
        <tissue evidence="15">Leaves</tissue>
    </source>
</reference>
<feature type="transmembrane region" description="Helical" evidence="11">
    <location>
        <begin position="361"/>
        <end position="380"/>
    </location>
</feature>
<dbReference type="GO" id="GO:0005227">
    <property type="term" value="F:calcium-activated cation channel activity"/>
    <property type="evidence" value="ECO:0007669"/>
    <property type="project" value="InterPro"/>
</dbReference>
<evidence type="ECO:0000256" key="11">
    <source>
        <dbReference type="SAM" id="Phobius"/>
    </source>
</evidence>
<feature type="domain" description="CSC1/OSCA1-like N-terminal transmembrane" evidence="13">
    <location>
        <begin position="5"/>
        <end position="168"/>
    </location>
</feature>
<feature type="transmembrane region" description="Helical" evidence="11">
    <location>
        <begin position="453"/>
        <end position="479"/>
    </location>
</feature>
<feature type="domain" description="CSC1/OSCA1-like 7TM region" evidence="12">
    <location>
        <begin position="360"/>
        <end position="625"/>
    </location>
</feature>
<evidence type="ECO:0000256" key="2">
    <source>
        <dbReference type="ARBA" id="ARBA00007779"/>
    </source>
</evidence>
<feature type="transmembrane region" description="Helical" evidence="11">
    <location>
        <begin position="605"/>
        <end position="626"/>
    </location>
</feature>
<keyword evidence="7" id="KW-0406">Ion transport</keyword>
<keyword evidence="5" id="KW-0106">Calcium</keyword>
<evidence type="ECO:0000256" key="3">
    <source>
        <dbReference type="ARBA" id="ARBA00022448"/>
    </source>
</evidence>
<evidence type="ECO:0000259" key="12">
    <source>
        <dbReference type="Pfam" id="PF02714"/>
    </source>
</evidence>
<dbReference type="Pfam" id="PF02714">
    <property type="entry name" value="RSN1_7TM"/>
    <property type="match status" value="1"/>
</dbReference>
<keyword evidence="8 11" id="KW-0472">Membrane</keyword>
<evidence type="ECO:0000313" key="15">
    <source>
        <dbReference type="EMBL" id="RYR09120.1"/>
    </source>
</evidence>
<dbReference type="PANTHER" id="PTHR13018">
    <property type="entry name" value="PROBABLE MEMBRANE PROTEIN DUF221-RELATED"/>
    <property type="match status" value="1"/>
</dbReference>
<keyword evidence="3" id="KW-0813">Transport</keyword>
<evidence type="ECO:0000256" key="8">
    <source>
        <dbReference type="ARBA" id="ARBA00023136"/>
    </source>
</evidence>
<keyword evidence="9" id="KW-0407">Ion channel</keyword>
<name>A0A444Z4M3_ARAHY</name>
<dbReference type="Pfam" id="PF14703">
    <property type="entry name" value="PHM7_cyt"/>
    <property type="match status" value="1"/>
</dbReference>
<dbReference type="EMBL" id="SDMP01000015">
    <property type="protein sequence ID" value="RYR09120.1"/>
    <property type="molecule type" value="Genomic_DNA"/>
</dbReference>
<evidence type="ECO:0008006" key="17">
    <source>
        <dbReference type="Google" id="ProtNLM"/>
    </source>
</evidence>
<keyword evidence="4 11" id="KW-0812">Transmembrane</keyword>
<dbReference type="Proteomes" id="UP000289738">
    <property type="component" value="Chromosome B05"/>
</dbReference>
<evidence type="ECO:0000256" key="6">
    <source>
        <dbReference type="ARBA" id="ARBA00022989"/>
    </source>
</evidence>
<evidence type="ECO:0000256" key="10">
    <source>
        <dbReference type="SAM" id="Coils"/>
    </source>
</evidence>
<feature type="transmembrane region" description="Helical" evidence="11">
    <location>
        <begin position="392"/>
        <end position="414"/>
    </location>
</feature>
<feature type="transmembrane region" description="Helical" evidence="11">
    <location>
        <begin position="552"/>
        <end position="584"/>
    </location>
</feature>
<evidence type="ECO:0000313" key="16">
    <source>
        <dbReference type="Proteomes" id="UP000289738"/>
    </source>
</evidence>
<keyword evidence="6 11" id="KW-1133">Transmembrane helix</keyword>
<dbReference type="InterPro" id="IPR045122">
    <property type="entry name" value="Csc1-like"/>
</dbReference>
<protein>
    <recommendedName>
        <fullName evidence="17">CSC1-like protein</fullName>
    </recommendedName>
</protein>
<comment type="subcellular location">
    <subcellularLocation>
        <location evidence="1">Membrane</location>
        <topology evidence="1">Multi-pass membrane protein</topology>
    </subcellularLocation>
</comment>
<feature type="transmembrane region" description="Helical" evidence="11">
    <location>
        <begin position="146"/>
        <end position="167"/>
    </location>
</feature>
<comment type="similarity">
    <text evidence="2">Belongs to the CSC1 (TC 1.A.17) family.</text>
</comment>
<dbReference type="PANTHER" id="PTHR13018:SF104">
    <property type="entry name" value="ERD (EARLY-RESPONSIVE TO DEHYDRATION STRESS) FAMILY PROTEIN"/>
    <property type="match status" value="1"/>
</dbReference>
<evidence type="ECO:0000256" key="1">
    <source>
        <dbReference type="ARBA" id="ARBA00004141"/>
    </source>
</evidence>
<evidence type="ECO:0000256" key="9">
    <source>
        <dbReference type="ARBA" id="ARBA00023303"/>
    </source>
</evidence>
<feature type="transmembrane region" description="Helical" evidence="11">
    <location>
        <begin position="6"/>
        <end position="27"/>
    </location>
</feature>